<keyword evidence="2" id="KW-1185">Reference proteome</keyword>
<dbReference type="AlphaFoldDB" id="A0AAW1SNQ2"/>
<evidence type="ECO:0000313" key="1">
    <source>
        <dbReference type="EMBL" id="KAK9848337.1"/>
    </source>
</evidence>
<gene>
    <name evidence="1" type="ORF">WJX84_003726</name>
</gene>
<sequence length="48" mass="5648">MHVVHKKEEDTEEEGYEVVNLRKMGKTQRQLVVDRALATSEQSNEEFE</sequence>
<organism evidence="1 2">
    <name type="scientific">Apatococcus fuscideae</name>
    <dbReference type="NCBI Taxonomy" id="2026836"/>
    <lineage>
        <taxon>Eukaryota</taxon>
        <taxon>Viridiplantae</taxon>
        <taxon>Chlorophyta</taxon>
        <taxon>core chlorophytes</taxon>
        <taxon>Trebouxiophyceae</taxon>
        <taxon>Chlorellales</taxon>
        <taxon>Chlorellaceae</taxon>
        <taxon>Apatococcus</taxon>
    </lineage>
</organism>
<comment type="caution">
    <text evidence="1">The sequence shown here is derived from an EMBL/GenBank/DDBJ whole genome shotgun (WGS) entry which is preliminary data.</text>
</comment>
<dbReference type="Proteomes" id="UP001485043">
    <property type="component" value="Unassembled WGS sequence"/>
</dbReference>
<feature type="non-terminal residue" evidence="1">
    <location>
        <position position="48"/>
    </location>
</feature>
<dbReference type="EMBL" id="JALJOV010001405">
    <property type="protein sequence ID" value="KAK9848337.1"/>
    <property type="molecule type" value="Genomic_DNA"/>
</dbReference>
<reference evidence="1 2" key="1">
    <citation type="journal article" date="2024" name="Nat. Commun.">
        <title>Phylogenomics reveals the evolutionary origins of lichenization in chlorophyte algae.</title>
        <authorList>
            <person name="Puginier C."/>
            <person name="Libourel C."/>
            <person name="Otte J."/>
            <person name="Skaloud P."/>
            <person name="Haon M."/>
            <person name="Grisel S."/>
            <person name="Petersen M."/>
            <person name="Berrin J.G."/>
            <person name="Delaux P.M."/>
            <person name="Dal Grande F."/>
            <person name="Keller J."/>
        </authorList>
    </citation>
    <scope>NUCLEOTIDE SEQUENCE [LARGE SCALE GENOMIC DNA]</scope>
    <source>
        <strain evidence="1 2">SAG 2523</strain>
    </source>
</reference>
<accession>A0AAW1SNQ2</accession>
<name>A0AAW1SNQ2_9CHLO</name>
<evidence type="ECO:0000313" key="2">
    <source>
        <dbReference type="Proteomes" id="UP001485043"/>
    </source>
</evidence>
<protein>
    <submittedName>
        <fullName evidence="1">Uncharacterized protein</fullName>
    </submittedName>
</protein>
<proteinExistence type="predicted"/>